<feature type="transmembrane region" description="Helical" evidence="1">
    <location>
        <begin position="126"/>
        <end position="144"/>
    </location>
</feature>
<sequence length="191" mass="21422">MSTVHKVILAVPNGDFELRHWRSQRAGRRPVIHRKDSAVPAELNLRPTENGDLELHRWNSGDSGGYTSLRELMSSSPASAIASPTAGGCEIRIRNPLLKQAAYAYLHLTPSAIEPSCRRRRPLRWLLGYISAAFRPLFRCFGFVGRLIGCHLALLFPCHKQSSIMIFPIGIFIQNHIVLSLLLHYCIIACI</sequence>
<dbReference type="Proteomes" id="UP000236161">
    <property type="component" value="Unassembled WGS sequence"/>
</dbReference>
<feature type="transmembrane region" description="Helical" evidence="1">
    <location>
        <begin position="164"/>
        <end position="188"/>
    </location>
</feature>
<organism evidence="2 3">
    <name type="scientific">Apostasia shenzhenica</name>
    <dbReference type="NCBI Taxonomy" id="1088818"/>
    <lineage>
        <taxon>Eukaryota</taxon>
        <taxon>Viridiplantae</taxon>
        <taxon>Streptophyta</taxon>
        <taxon>Embryophyta</taxon>
        <taxon>Tracheophyta</taxon>
        <taxon>Spermatophyta</taxon>
        <taxon>Magnoliopsida</taxon>
        <taxon>Liliopsida</taxon>
        <taxon>Asparagales</taxon>
        <taxon>Orchidaceae</taxon>
        <taxon>Apostasioideae</taxon>
        <taxon>Apostasia</taxon>
    </lineage>
</organism>
<name>A0A2I0BC54_9ASPA</name>
<keyword evidence="3" id="KW-1185">Reference proteome</keyword>
<dbReference type="OrthoDB" id="682663at2759"/>
<dbReference type="EMBL" id="KZ451895">
    <property type="protein sequence ID" value="PKA65383.1"/>
    <property type="molecule type" value="Genomic_DNA"/>
</dbReference>
<reference evidence="2 3" key="1">
    <citation type="journal article" date="2017" name="Nature">
        <title>The Apostasia genome and the evolution of orchids.</title>
        <authorList>
            <person name="Zhang G.Q."/>
            <person name="Liu K.W."/>
            <person name="Li Z."/>
            <person name="Lohaus R."/>
            <person name="Hsiao Y.Y."/>
            <person name="Niu S.C."/>
            <person name="Wang J.Y."/>
            <person name="Lin Y.C."/>
            <person name="Xu Q."/>
            <person name="Chen L.J."/>
            <person name="Yoshida K."/>
            <person name="Fujiwara S."/>
            <person name="Wang Z.W."/>
            <person name="Zhang Y.Q."/>
            <person name="Mitsuda N."/>
            <person name="Wang M."/>
            <person name="Liu G.H."/>
            <person name="Pecoraro L."/>
            <person name="Huang H.X."/>
            <person name="Xiao X.J."/>
            <person name="Lin M."/>
            <person name="Wu X.Y."/>
            <person name="Wu W.L."/>
            <person name="Chen Y.Y."/>
            <person name="Chang S.B."/>
            <person name="Sakamoto S."/>
            <person name="Ohme-Takagi M."/>
            <person name="Yagi M."/>
            <person name="Zeng S.J."/>
            <person name="Shen C.Y."/>
            <person name="Yeh C.M."/>
            <person name="Luo Y.B."/>
            <person name="Tsai W.C."/>
            <person name="Van de Peer Y."/>
            <person name="Liu Z.J."/>
        </authorList>
    </citation>
    <scope>NUCLEOTIDE SEQUENCE [LARGE SCALE GENOMIC DNA]</scope>
    <source>
        <strain evidence="3">cv. Shenzhen</strain>
        <tissue evidence="2">Stem</tissue>
    </source>
</reference>
<dbReference type="STRING" id="1088818.A0A2I0BC54"/>
<evidence type="ECO:0000313" key="3">
    <source>
        <dbReference type="Proteomes" id="UP000236161"/>
    </source>
</evidence>
<evidence type="ECO:0000256" key="1">
    <source>
        <dbReference type="SAM" id="Phobius"/>
    </source>
</evidence>
<protein>
    <submittedName>
        <fullName evidence="2">Uncharacterized protein</fullName>
    </submittedName>
</protein>
<dbReference type="AlphaFoldDB" id="A0A2I0BC54"/>
<dbReference type="PANTHER" id="PTHR34569">
    <property type="entry name" value="EXPRESSED PROTEIN"/>
    <property type="match status" value="1"/>
</dbReference>
<keyword evidence="1" id="KW-1133">Transmembrane helix</keyword>
<dbReference type="PANTHER" id="PTHR34569:SF2">
    <property type="entry name" value="EXPRESSED PROTEIN"/>
    <property type="match status" value="1"/>
</dbReference>
<accession>A0A2I0BC54</accession>
<gene>
    <name evidence="2" type="ORF">AXF42_Ash005717</name>
</gene>
<proteinExistence type="predicted"/>
<keyword evidence="1" id="KW-0812">Transmembrane</keyword>
<evidence type="ECO:0000313" key="2">
    <source>
        <dbReference type="EMBL" id="PKA65383.1"/>
    </source>
</evidence>
<keyword evidence="1" id="KW-0472">Membrane</keyword>